<dbReference type="Gene3D" id="3.40.50.2000">
    <property type="entry name" value="Glycogen Phosphorylase B"/>
    <property type="match status" value="3"/>
</dbReference>
<dbReference type="EMBL" id="LT634362">
    <property type="protein sequence ID" value="SFZ87651.1"/>
    <property type="molecule type" value="Genomic_DNA"/>
</dbReference>
<feature type="domain" description="Glycosyl transferase family 1" evidence="3">
    <location>
        <begin position="324"/>
        <end position="477"/>
    </location>
</feature>
<name>A0A1K2I5N2_9LACO</name>
<dbReference type="Pfam" id="PF00534">
    <property type="entry name" value="Glycos_transf_1"/>
    <property type="match status" value="1"/>
</dbReference>
<reference evidence="4" key="1">
    <citation type="submission" date="2016-11" db="EMBL/GenBank/DDBJ databases">
        <authorList>
            <person name="Jaros S."/>
            <person name="Januszkiewicz K."/>
            <person name="Wedrychowicz H."/>
        </authorList>
    </citation>
    <scope>NUCLEOTIDE SEQUENCE</scope>
    <source>
        <strain evidence="4">ACA-DC 565</strain>
    </source>
</reference>
<dbReference type="InterPro" id="IPR022372">
    <property type="entry name" value="Accessory_SS_Asp1"/>
</dbReference>
<dbReference type="PANTHER" id="PTHR12526">
    <property type="entry name" value="GLYCOSYLTRANSFERASE"/>
    <property type="match status" value="1"/>
</dbReference>
<dbReference type="EC" id="2.4.1.52" evidence="4"/>
<evidence type="ECO:0000256" key="1">
    <source>
        <dbReference type="ARBA" id="ARBA00022676"/>
    </source>
</evidence>
<organism evidence="4">
    <name type="scientific">Loigolactobacillus rennini</name>
    <dbReference type="NCBI Taxonomy" id="238013"/>
    <lineage>
        <taxon>Bacteria</taxon>
        <taxon>Bacillati</taxon>
        <taxon>Bacillota</taxon>
        <taxon>Bacilli</taxon>
        <taxon>Lactobacillales</taxon>
        <taxon>Lactobacillaceae</taxon>
        <taxon>Loigolactobacillus</taxon>
    </lineage>
</organism>
<dbReference type="GO" id="GO:0015031">
    <property type="term" value="P:protein transport"/>
    <property type="evidence" value="ECO:0007669"/>
    <property type="project" value="InterPro"/>
</dbReference>
<sequence>MIYFVNQYLMALNSGVEHAELKRLAMFKRHGVAAKLVTRDFDVLLHQNMAHFHVAATDMVNLYDFFRGSQQIKSRVLKITDLNLAPDYNVDPGANVSHVREGDQLIADVYFTPGTVGHLYYVNYYDALTNLVQRTYFDCRGFKAATQFFSPTGQLISDLIYNLDGSRLFERYYTTKQQLIAIRLLNYHGQDWQFDSENDLMRFFLDELNRVQPGMFIADRPLAADWPVINMQTTARKFVWLPTTHANDPQDQVFSNMNGAYVYALHDHLAALDGVITATQQQRADLIRWLGDKPLRPITAIPAATVAPKTLAAPEVPLTARTAGKIIFVGRLDATKRLGQLLAAFKQVHQQLPKTTLAIHGYGNVSTQLKQQAKQENLQNVIDFVPYHQDLATTYNQAQLFVYTAESDGQPLALVEALAHGVPVVSYDINYGPREVIQDDKNGYLVPSGDVNALAEKMVQVLESEQKWAKLSYGAYQSAKRYSEAKVWPLWQQLIAR</sequence>
<evidence type="ECO:0000259" key="3">
    <source>
        <dbReference type="Pfam" id="PF00534"/>
    </source>
</evidence>
<proteinExistence type="predicted"/>
<dbReference type="SUPFAM" id="SSF53756">
    <property type="entry name" value="UDP-Glycosyltransferase/glycogen phosphorylase"/>
    <property type="match status" value="1"/>
</dbReference>
<evidence type="ECO:0000313" key="4">
    <source>
        <dbReference type="EMBL" id="SFZ87651.1"/>
    </source>
</evidence>
<accession>A0A1K2I5N2</accession>
<dbReference type="GO" id="GO:0047265">
    <property type="term" value="F:poly(glycerol-phosphate) alpha-glucosyltransferase activity"/>
    <property type="evidence" value="ECO:0007669"/>
    <property type="project" value="UniProtKB-EC"/>
</dbReference>
<keyword evidence="1 4" id="KW-0328">Glycosyltransferase</keyword>
<evidence type="ECO:0000256" key="2">
    <source>
        <dbReference type="ARBA" id="ARBA00022679"/>
    </source>
</evidence>
<dbReference type="AlphaFoldDB" id="A0A1K2I5N2"/>
<gene>
    <name evidence="4" type="ORF">LREN565_0764</name>
</gene>
<dbReference type="Pfam" id="PF16993">
    <property type="entry name" value="Asp1"/>
    <property type="match status" value="1"/>
</dbReference>
<dbReference type="PANTHER" id="PTHR12526:SF629">
    <property type="entry name" value="TEICHURONIC ACID BIOSYNTHESIS GLYCOSYLTRANSFERASE TUAH-RELATED"/>
    <property type="match status" value="1"/>
</dbReference>
<dbReference type="InterPro" id="IPR001296">
    <property type="entry name" value="Glyco_trans_1"/>
</dbReference>
<protein>
    <submittedName>
        <fullName evidence="4">Poly(Glycerol-phosphate) alpha-glucosyltransferase</fullName>
        <ecNumber evidence="4">2.4.1.52</ecNumber>
    </submittedName>
</protein>
<keyword evidence="2 4" id="KW-0808">Transferase</keyword>